<proteinExistence type="inferred from homology"/>
<dbReference type="InterPro" id="IPR050166">
    <property type="entry name" value="ABC_transporter_ATP-bind"/>
</dbReference>
<dbReference type="AlphaFoldDB" id="Q2IVH0"/>
<evidence type="ECO:0000313" key="8">
    <source>
        <dbReference type="Proteomes" id="UP000008809"/>
    </source>
</evidence>
<keyword evidence="2" id="KW-0813">Transport</keyword>
<dbReference type="eggNOG" id="COG1116">
    <property type="taxonomic scope" value="Bacteria"/>
</dbReference>
<organism evidence="7 8">
    <name type="scientific">Rhodopseudomonas palustris (strain HaA2)</name>
    <dbReference type="NCBI Taxonomy" id="316058"/>
    <lineage>
        <taxon>Bacteria</taxon>
        <taxon>Pseudomonadati</taxon>
        <taxon>Pseudomonadota</taxon>
        <taxon>Alphaproteobacteria</taxon>
        <taxon>Hyphomicrobiales</taxon>
        <taxon>Nitrobacteraceae</taxon>
        <taxon>Rhodopseudomonas</taxon>
    </lineage>
</organism>
<evidence type="ECO:0000256" key="5">
    <source>
        <dbReference type="ARBA" id="ARBA00024722"/>
    </source>
</evidence>
<dbReference type="STRING" id="316058.RPB_3092"/>
<dbReference type="HOGENOM" id="CLU_000604_1_22_5"/>
<dbReference type="InterPro" id="IPR003593">
    <property type="entry name" value="AAA+_ATPase"/>
</dbReference>
<dbReference type="EMBL" id="CP000250">
    <property type="protein sequence ID" value="ABD07790.1"/>
    <property type="molecule type" value="Genomic_DNA"/>
</dbReference>
<dbReference type="KEGG" id="rpb:RPB_3092"/>
<feature type="domain" description="ABC transporter" evidence="6">
    <location>
        <begin position="23"/>
        <end position="253"/>
    </location>
</feature>
<dbReference type="RefSeq" id="WP_011441974.1">
    <property type="nucleotide sequence ID" value="NC_007778.1"/>
</dbReference>
<evidence type="ECO:0000256" key="4">
    <source>
        <dbReference type="ARBA" id="ARBA00022840"/>
    </source>
</evidence>
<reference evidence="7 8" key="1">
    <citation type="submission" date="2006-01" db="EMBL/GenBank/DDBJ databases">
        <title>Complete sequence of Rhodopseudomonas palustris HaA2.</title>
        <authorList>
            <consortium name="US DOE Joint Genome Institute"/>
            <person name="Copeland A."/>
            <person name="Lucas S."/>
            <person name="Lapidus A."/>
            <person name="Barry K."/>
            <person name="Detter J.C."/>
            <person name="Glavina T."/>
            <person name="Hammon N."/>
            <person name="Israni S."/>
            <person name="Pitluck S."/>
            <person name="Chain P."/>
            <person name="Malfatti S."/>
            <person name="Shin M."/>
            <person name="Vergez L."/>
            <person name="Schmutz J."/>
            <person name="Larimer F."/>
            <person name="Land M."/>
            <person name="Hauser L."/>
            <person name="Pelletier D.A."/>
            <person name="Kyrpides N."/>
            <person name="Anderson I."/>
            <person name="Oda Y."/>
            <person name="Harwood C.S."/>
            <person name="Richardson P."/>
        </authorList>
    </citation>
    <scope>NUCLEOTIDE SEQUENCE [LARGE SCALE GENOMIC DNA]</scope>
    <source>
        <strain evidence="7 8">HaA2</strain>
    </source>
</reference>
<dbReference type="Pfam" id="PF00005">
    <property type="entry name" value="ABC_tran"/>
    <property type="match status" value="1"/>
</dbReference>
<dbReference type="GO" id="GO:0005524">
    <property type="term" value="F:ATP binding"/>
    <property type="evidence" value="ECO:0007669"/>
    <property type="project" value="UniProtKB-KW"/>
</dbReference>
<dbReference type="PROSITE" id="PS00211">
    <property type="entry name" value="ABC_TRANSPORTER_1"/>
    <property type="match status" value="1"/>
</dbReference>
<dbReference type="InterPro" id="IPR027417">
    <property type="entry name" value="P-loop_NTPase"/>
</dbReference>
<sequence length="275" mass="30595">MTARPAGARSVERLGAPGGSAYISITDVDKSYGAESPIAALKDINLDIKAGEFISIVGPSGCGKSTLLKCIAGLQPISAGSISIRNQPVNAPPEDMAIVFQRDVLFDWRTVLDNVLMLVEFKGLRRKDYHERGLKLLREYGLDGYAQRFPWELSGGMRQRVAICRAIIVDPDLLLMDEPFGALDAMTRDDLNAELERLWYETRKTVVFITHGIDEAVYLGDRVVVMARNPGRIAEIVEIDIPRPRPLSIRQTEDFGKYVQHIRHLFASMGLVKAE</sequence>
<name>Q2IVH0_RHOP2</name>
<dbReference type="CDD" id="cd03293">
    <property type="entry name" value="ABC_NrtD_SsuB_transporters"/>
    <property type="match status" value="1"/>
</dbReference>
<evidence type="ECO:0000313" key="7">
    <source>
        <dbReference type="EMBL" id="ABD07790.1"/>
    </source>
</evidence>
<keyword evidence="8" id="KW-1185">Reference proteome</keyword>
<evidence type="ECO:0000256" key="1">
    <source>
        <dbReference type="ARBA" id="ARBA00005417"/>
    </source>
</evidence>
<gene>
    <name evidence="7" type="ordered locus">RPB_3092</name>
</gene>
<dbReference type="SMART" id="SM00382">
    <property type="entry name" value="AAA"/>
    <property type="match status" value="1"/>
</dbReference>
<dbReference type="SUPFAM" id="SSF52540">
    <property type="entry name" value="P-loop containing nucleoside triphosphate hydrolases"/>
    <property type="match status" value="1"/>
</dbReference>
<dbReference type="InterPro" id="IPR003439">
    <property type="entry name" value="ABC_transporter-like_ATP-bd"/>
</dbReference>
<dbReference type="Gene3D" id="3.40.50.300">
    <property type="entry name" value="P-loop containing nucleotide triphosphate hydrolases"/>
    <property type="match status" value="1"/>
</dbReference>
<comment type="similarity">
    <text evidence="1">Belongs to the ABC transporter superfamily.</text>
</comment>
<dbReference type="OrthoDB" id="9807242at2"/>
<keyword evidence="4" id="KW-0067">ATP-binding</keyword>
<dbReference type="Proteomes" id="UP000008809">
    <property type="component" value="Chromosome"/>
</dbReference>
<dbReference type="PROSITE" id="PS50893">
    <property type="entry name" value="ABC_TRANSPORTER_2"/>
    <property type="match status" value="1"/>
</dbReference>
<evidence type="ECO:0000259" key="6">
    <source>
        <dbReference type="PROSITE" id="PS50893"/>
    </source>
</evidence>
<protein>
    <submittedName>
        <fullName evidence="7">ABC transporter related</fullName>
    </submittedName>
</protein>
<dbReference type="GO" id="GO:0016887">
    <property type="term" value="F:ATP hydrolysis activity"/>
    <property type="evidence" value="ECO:0007669"/>
    <property type="project" value="InterPro"/>
</dbReference>
<evidence type="ECO:0000256" key="3">
    <source>
        <dbReference type="ARBA" id="ARBA00022741"/>
    </source>
</evidence>
<dbReference type="PANTHER" id="PTHR42788:SF13">
    <property type="entry name" value="ALIPHATIC SULFONATES IMPORT ATP-BINDING PROTEIN SSUB"/>
    <property type="match status" value="1"/>
</dbReference>
<keyword evidence="3" id="KW-0547">Nucleotide-binding</keyword>
<accession>Q2IVH0</accession>
<dbReference type="PANTHER" id="PTHR42788">
    <property type="entry name" value="TAURINE IMPORT ATP-BINDING PROTEIN-RELATED"/>
    <property type="match status" value="1"/>
</dbReference>
<evidence type="ECO:0000256" key="2">
    <source>
        <dbReference type="ARBA" id="ARBA00022448"/>
    </source>
</evidence>
<dbReference type="InterPro" id="IPR017871">
    <property type="entry name" value="ABC_transporter-like_CS"/>
</dbReference>
<comment type="function">
    <text evidence="5">Involved in beta-(1--&gt;2)glucan export. Transmembrane domains (TMD) form a pore in the inner membrane and the ATP-binding domain (NBD) is responsible for energy generation.</text>
</comment>